<evidence type="ECO:0000259" key="2">
    <source>
        <dbReference type="Pfam" id="PF05678"/>
    </source>
</evidence>
<feature type="domain" description="VQ" evidence="2">
    <location>
        <begin position="33"/>
        <end position="58"/>
    </location>
</feature>
<dbReference type="AlphaFoldDB" id="A0A368QCK4"/>
<sequence>MSDASWCPTPYLGLSKPSGGPINEVKPVMVKFIVTKYVDADAAHFKSVVQSLTGKNSTAAAAAGQSPVAAGVDGGRQNQPAWQTTGGSFLGPMPSTDEMVVEFLKY</sequence>
<feature type="compositionally biased region" description="Polar residues" evidence="1">
    <location>
        <begin position="76"/>
        <end position="87"/>
    </location>
</feature>
<reference evidence="3" key="2">
    <citation type="submission" date="2015-07" db="EMBL/GenBank/DDBJ databases">
        <authorList>
            <person name="Noorani M."/>
        </authorList>
    </citation>
    <scope>NUCLEOTIDE SEQUENCE</scope>
    <source>
        <strain evidence="3">Yugu1</strain>
    </source>
</reference>
<reference evidence="3" key="1">
    <citation type="journal article" date="2012" name="Nat. Biotechnol.">
        <title>Reference genome sequence of the model plant Setaria.</title>
        <authorList>
            <person name="Bennetzen J.L."/>
            <person name="Schmutz J."/>
            <person name="Wang H."/>
            <person name="Percifield R."/>
            <person name="Hawkins J."/>
            <person name="Pontaroli A.C."/>
            <person name="Estep M."/>
            <person name="Feng L."/>
            <person name="Vaughn J.N."/>
            <person name="Grimwood J."/>
            <person name="Jenkins J."/>
            <person name="Barry K."/>
            <person name="Lindquist E."/>
            <person name="Hellsten U."/>
            <person name="Deshpande S."/>
            <person name="Wang X."/>
            <person name="Wu X."/>
            <person name="Mitros T."/>
            <person name="Triplett J."/>
            <person name="Yang X."/>
            <person name="Ye C.Y."/>
            <person name="Mauro-Herrera M."/>
            <person name="Wang L."/>
            <person name="Li P."/>
            <person name="Sharma M."/>
            <person name="Sharma R."/>
            <person name="Ronald P.C."/>
            <person name="Panaud O."/>
            <person name="Kellogg E.A."/>
            <person name="Brutnell T.P."/>
            <person name="Doust A.N."/>
            <person name="Tuskan G.A."/>
            <person name="Rokhsar D."/>
            <person name="Devos K.M."/>
        </authorList>
    </citation>
    <scope>NUCLEOTIDE SEQUENCE [LARGE SCALE GENOMIC DNA]</scope>
    <source>
        <strain evidence="3">Yugu1</strain>
    </source>
</reference>
<dbReference type="InterPro" id="IPR008889">
    <property type="entry name" value="VQ"/>
</dbReference>
<dbReference type="EMBL" id="CM003530">
    <property type="protein sequence ID" value="RCV15669.1"/>
    <property type="molecule type" value="Genomic_DNA"/>
</dbReference>
<name>A0A368QCK4_SETIT</name>
<dbReference type="PANTHER" id="PTHR34777:SF22">
    <property type="entry name" value="OS05G0211700 PROTEIN"/>
    <property type="match status" value="1"/>
</dbReference>
<evidence type="ECO:0000256" key="1">
    <source>
        <dbReference type="SAM" id="MobiDB-lite"/>
    </source>
</evidence>
<dbReference type="Pfam" id="PF05678">
    <property type="entry name" value="VQ"/>
    <property type="match status" value="1"/>
</dbReference>
<evidence type="ECO:0000313" key="3">
    <source>
        <dbReference type="EMBL" id="RCV15669.1"/>
    </source>
</evidence>
<gene>
    <name evidence="3" type="ORF">SETIT_3G075700v2</name>
</gene>
<dbReference type="PANTHER" id="PTHR34777">
    <property type="entry name" value="VQ MOTIF-CONTAINING PROTEIN 10"/>
    <property type="match status" value="1"/>
</dbReference>
<dbReference type="OrthoDB" id="691083at2759"/>
<accession>A0A368QCK4</accession>
<dbReference type="STRING" id="4555.A0A368QCK4"/>
<dbReference type="InterPro" id="IPR039608">
    <property type="entry name" value="VQ_1/10"/>
</dbReference>
<protein>
    <recommendedName>
        <fullName evidence="2">VQ domain-containing protein</fullName>
    </recommendedName>
</protein>
<organism evidence="3">
    <name type="scientific">Setaria italica</name>
    <name type="common">Foxtail millet</name>
    <name type="synonym">Panicum italicum</name>
    <dbReference type="NCBI Taxonomy" id="4555"/>
    <lineage>
        <taxon>Eukaryota</taxon>
        <taxon>Viridiplantae</taxon>
        <taxon>Streptophyta</taxon>
        <taxon>Embryophyta</taxon>
        <taxon>Tracheophyta</taxon>
        <taxon>Spermatophyta</taxon>
        <taxon>Magnoliopsida</taxon>
        <taxon>Liliopsida</taxon>
        <taxon>Poales</taxon>
        <taxon>Poaceae</taxon>
        <taxon>PACMAD clade</taxon>
        <taxon>Panicoideae</taxon>
        <taxon>Panicodae</taxon>
        <taxon>Paniceae</taxon>
        <taxon>Cenchrinae</taxon>
        <taxon>Setaria</taxon>
    </lineage>
</organism>
<proteinExistence type="predicted"/>
<feature type="region of interest" description="Disordered" evidence="1">
    <location>
        <begin position="69"/>
        <end position="89"/>
    </location>
</feature>